<comment type="caution">
    <text evidence="2">The sequence shown here is derived from an EMBL/GenBank/DDBJ whole genome shotgun (WGS) entry which is preliminary data.</text>
</comment>
<dbReference type="EMBL" id="JACGCX010000009">
    <property type="protein sequence ID" value="MBA6098452.1"/>
    <property type="molecule type" value="Genomic_DNA"/>
</dbReference>
<organism evidence="2 3">
    <name type="scientific">Pseudomonas juntendi</name>
    <dbReference type="NCBI Taxonomy" id="2666183"/>
    <lineage>
        <taxon>Bacteria</taxon>
        <taxon>Pseudomonadati</taxon>
        <taxon>Pseudomonadota</taxon>
        <taxon>Gammaproteobacteria</taxon>
        <taxon>Pseudomonadales</taxon>
        <taxon>Pseudomonadaceae</taxon>
        <taxon>Pseudomonas</taxon>
    </lineage>
</organism>
<sequence length="213" mass="23595">MARIPLFDARTMSEAQAEVYEAVVRGPRGRLVGPLRAAMHNPVLADRWQRLGEVLRYDTVLPKRLSELAILVTARRWNGQLEWHIHADDAAKAGLQSTIIDAIAAGEAPVFDDSEAWDIYTFARQMQLHGDVQEDVYERIHARWGTVGVVELSSVIGYYTLVAMTLNVHRIPLPDEVKAPLQVATDAQCGLPRLTEPAPAVFQAGAHPAMGER</sequence>
<protein>
    <submittedName>
        <fullName evidence="2">Carboxymuconolactone decarboxylase family protein</fullName>
    </submittedName>
</protein>
<dbReference type="Proteomes" id="UP000545074">
    <property type="component" value="Unassembled WGS sequence"/>
</dbReference>
<gene>
    <name evidence="2" type="ORF">H4C80_15115</name>
</gene>
<dbReference type="SUPFAM" id="SSF69118">
    <property type="entry name" value="AhpD-like"/>
    <property type="match status" value="1"/>
</dbReference>
<dbReference type="PANTHER" id="PTHR34846">
    <property type="entry name" value="4-CARBOXYMUCONOLACTONE DECARBOXYLASE FAMILY PROTEIN (AFU_ORTHOLOGUE AFUA_6G11590)"/>
    <property type="match status" value="1"/>
</dbReference>
<proteinExistence type="predicted"/>
<name>A0A7W2KHG8_9PSED</name>
<dbReference type="Pfam" id="PF02627">
    <property type="entry name" value="CMD"/>
    <property type="match status" value="1"/>
</dbReference>
<evidence type="ECO:0000259" key="1">
    <source>
        <dbReference type="Pfam" id="PF02627"/>
    </source>
</evidence>
<dbReference type="InterPro" id="IPR029032">
    <property type="entry name" value="AhpD-like"/>
</dbReference>
<dbReference type="Gene3D" id="1.20.1290.10">
    <property type="entry name" value="AhpD-like"/>
    <property type="match status" value="1"/>
</dbReference>
<accession>A0A7W2KHG8</accession>
<reference evidence="2 3" key="1">
    <citation type="submission" date="2020-07" db="EMBL/GenBank/DDBJ databases">
        <title>Diversity of carbapenemase encoding genes among Pseudomonas putida group clinical isolates in a tertiary Brazilian hospital.</title>
        <authorList>
            <person name="Alberto-Lei F."/>
            <person name="Nodari C.S."/>
            <person name="Streling A.P."/>
            <person name="Paulino J.T."/>
            <person name="Bessa-Neto F.O."/>
            <person name="Cayo R."/>
            <person name="Gales A.C."/>
        </authorList>
    </citation>
    <scope>NUCLEOTIDE SEQUENCE [LARGE SCALE GENOMIC DNA]</scope>
    <source>
        <strain evidence="2 3">12815</strain>
    </source>
</reference>
<dbReference type="InterPro" id="IPR003779">
    <property type="entry name" value="CMD-like"/>
</dbReference>
<dbReference type="PANTHER" id="PTHR34846:SF11">
    <property type="entry name" value="4-CARBOXYMUCONOLACTONE DECARBOXYLASE FAMILY PROTEIN (AFU_ORTHOLOGUE AFUA_6G11590)"/>
    <property type="match status" value="1"/>
</dbReference>
<dbReference type="AlphaFoldDB" id="A0A7W2KHG8"/>
<dbReference type="RefSeq" id="WP_054911572.1">
    <property type="nucleotide sequence ID" value="NZ_BLJG01000110.1"/>
</dbReference>
<feature type="domain" description="Carboxymuconolactone decarboxylase-like" evidence="1">
    <location>
        <begin position="43"/>
        <end position="123"/>
    </location>
</feature>
<evidence type="ECO:0000313" key="2">
    <source>
        <dbReference type="EMBL" id="MBA6098452.1"/>
    </source>
</evidence>
<evidence type="ECO:0000313" key="3">
    <source>
        <dbReference type="Proteomes" id="UP000545074"/>
    </source>
</evidence>